<keyword evidence="3" id="KW-1185">Reference proteome</keyword>
<dbReference type="InterPro" id="IPR036291">
    <property type="entry name" value="NAD(P)-bd_dom_sf"/>
</dbReference>
<dbReference type="GO" id="GO:0016491">
    <property type="term" value="F:oxidoreductase activity"/>
    <property type="evidence" value="ECO:0007669"/>
    <property type="project" value="InterPro"/>
</dbReference>
<accession>A0A1H6C5V0</accession>
<dbReference type="RefSeq" id="WP_103907558.1">
    <property type="nucleotide sequence ID" value="NZ_CP049246.1"/>
</dbReference>
<dbReference type="PANTHER" id="PTHR43677">
    <property type="entry name" value="SHORT-CHAIN DEHYDROGENASE/REDUCTASE"/>
    <property type="match status" value="1"/>
</dbReference>
<dbReference type="AlphaFoldDB" id="A0A1H6C5V0"/>
<dbReference type="EMBL" id="FNUT01000013">
    <property type="protein sequence ID" value="SEG67756.1"/>
    <property type="molecule type" value="Genomic_DNA"/>
</dbReference>
<proteinExistence type="predicted"/>
<dbReference type="InterPro" id="IPR013149">
    <property type="entry name" value="ADH-like_C"/>
</dbReference>
<gene>
    <name evidence="2" type="ORF">SAMN05421877_11338</name>
</gene>
<dbReference type="Gene3D" id="3.40.50.720">
    <property type="entry name" value="NAD(P)-binding Rossmann-like Domain"/>
    <property type="match status" value="1"/>
</dbReference>
<feature type="domain" description="Enoyl reductase (ER)" evidence="1">
    <location>
        <begin position="10"/>
        <end position="322"/>
    </location>
</feature>
<dbReference type="PANTHER" id="PTHR43677:SF11">
    <property type="entry name" value="ZINC-CONTAINING ALCOHOL DEHYDROGENASE"/>
    <property type="match status" value="1"/>
</dbReference>
<sequence>MKAAVVIQQGELPTYVENLEKPENDLSNGTLVKMQAVSIKNLDKMQASGKHYSAGHGEWKPKVVGSDGVGTLENGDLVYGFGLNGTMAEFAFLKKDALVPVPKGLDVIRAAAIPNAAMGAVMALKIRAQIKPGDTVLINGATGVTGKIAVQMAKYYGAGTIIATGRNLTSLKTVEQLGADIIIPLTEDKNDFEERLAEVFTSHQIDIVIDYLWGNSAESILKFMTGKGTYTYPKVFVNVGAMSGDDITLPSALLRSTDLKIMGSGLGSWNHQEQQLFFTTLLPEVYALAVAGKIKIETLEMDLKDINTAWQLKPELGERIVIRL</sequence>
<evidence type="ECO:0000313" key="3">
    <source>
        <dbReference type="Proteomes" id="UP000236731"/>
    </source>
</evidence>
<dbReference type="InterPro" id="IPR011032">
    <property type="entry name" value="GroES-like_sf"/>
</dbReference>
<dbReference type="OrthoDB" id="9787435at2"/>
<name>A0A1H6C5V0_9SPHI</name>
<dbReference type="Proteomes" id="UP000236731">
    <property type="component" value="Unassembled WGS sequence"/>
</dbReference>
<dbReference type="SUPFAM" id="SSF51735">
    <property type="entry name" value="NAD(P)-binding Rossmann-fold domains"/>
    <property type="match status" value="1"/>
</dbReference>
<evidence type="ECO:0000313" key="2">
    <source>
        <dbReference type="EMBL" id="SEG67756.1"/>
    </source>
</evidence>
<dbReference type="InterPro" id="IPR051397">
    <property type="entry name" value="Zn-ADH-like_protein"/>
</dbReference>
<dbReference type="Gene3D" id="3.90.180.10">
    <property type="entry name" value="Medium-chain alcohol dehydrogenases, catalytic domain"/>
    <property type="match status" value="1"/>
</dbReference>
<evidence type="ECO:0000259" key="1">
    <source>
        <dbReference type="SMART" id="SM00829"/>
    </source>
</evidence>
<dbReference type="InterPro" id="IPR020843">
    <property type="entry name" value="ER"/>
</dbReference>
<dbReference type="Pfam" id="PF00107">
    <property type="entry name" value="ADH_zinc_N"/>
    <property type="match status" value="1"/>
</dbReference>
<dbReference type="SUPFAM" id="SSF50129">
    <property type="entry name" value="GroES-like"/>
    <property type="match status" value="1"/>
</dbReference>
<organism evidence="2 3">
    <name type="scientific">Sphingobacterium lactis</name>
    <dbReference type="NCBI Taxonomy" id="797291"/>
    <lineage>
        <taxon>Bacteria</taxon>
        <taxon>Pseudomonadati</taxon>
        <taxon>Bacteroidota</taxon>
        <taxon>Sphingobacteriia</taxon>
        <taxon>Sphingobacteriales</taxon>
        <taxon>Sphingobacteriaceae</taxon>
        <taxon>Sphingobacterium</taxon>
    </lineage>
</organism>
<protein>
    <submittedName>
        <fullName evidence="2">NADPH:quinone reductase</fullName>
    </submittedName>
</protein>
<reference evidence="3" key="1">
    <citation type="submission" date="2016-10" db="EMBL/GenBank/DDBJ databases">
        <authorList>
            <person name="Varghese N."/>
            <person name="Submissions S."/>
        </authorList>
    </citation>
    <scope>NUCLEOTIDE SEQUENCE [LARGE SCALE GENOMIC DNA]</scope>
    <source>
        <strain evidence="3">DSM 22361</strain>
    </source>
</reference>
<dbReference type="SMART" id="SM00829">
    <property type="entry name" value="PKS_ER"/>
    <property type="match status" value="1"/>
</dbReference>